<keyword evidence="2" id="KW-1185">Reference proteome</keyword>
<reference evidence="1" key="1">
    <citation type="journal article" date="2023" name="Mol. Ecol. Resour.">
        <title>Chromosome-level genome assembly of a triploid poplar Populus alba 'Berolinensis'.</title>
        <authorList>
            <person name="Chen S."/>
            <person name="Yu Y."/>
            <person name="Wang X."/>
            <person name="Wang S."/>
            <person name="Zhang T."/>
            <person name="Zhou Y."/>
            <person name="He R."/>
            <person name="Meng N."/>
            <person name="Wang Y."/>
            <person name="Liu W."/>
            <person name="Liu Z."/>
            <person name="Liu J."/>
            <person name="Guo Q."/>
            <person name="Huang H."/>
            <person name="Sederoff R.R."/>
            <person name="Wang G."/>
            <person name="Qu G."/>
            <person name="Chen S."/>
        </authorList>
    </citation>
    <scope>NUCLEOTIDE SEQUENCE</scope>
    <source>
        <strain evidence="1">SC-2020</strain>
    </source>
</reference>
<proteinExistence type="predicted"/>
<evidence type="ECO:0000313" key="1">
    <source>
        <dbReference type="EMBL" id="KAJ6959642.1"/>
    </source>
</evidence>
<name>A0AAD6LF81_9ROSI</name>
<protein>
    <submittedName>
        <fullName evidence="1">Uncharacterized protein</fullName>
    </submittedName>
</protein>
<dbReference type="EMBL" id="JAQIZT010000017">
    <property type="protein sequence ID" value="KAJ6959642.1"/>
    <property type="molecule type" value="Genomic_DNA"/>
</dbReference>
<dbReference type="PANTHER" id="PTHR48475:SF2">
    <property type="entry name" value="RIBONUCLEASE H"/>
    <property type="match status" value="1"/>
</dbReference>
<comment type="caution">
    <text evidence="1">The sequence shown here is derived from an EMBL/GenBank/DDBJ whole genome shotgun (WGS) entry which is preliminary data.</text>
</comment>
<gene>
    <name evidence="1" type="ORF">NC653_037872</name>
</gene>
<sequence>MSGILCWQNTTRCRNSLLESIKNGLGTGDNFLEAEGLLLGTLGGGVDKPTSKEDSSQTGHVRMIGEMGSGIRRIWNADLSPNPKLLDPRSFRQIFTQDWRLYVDGSSTQEGSGVGILLFILEGQVYQYGLRFGFLASNNVAVYEGIYEARDSTMILYSEKVKATLAQKGRVVKIVRVPREENEAYCKNQQRKLVRYWLPNSAAKTGSLQAANLTAKIANMCYGSECYFAVDNSILAGKLVRCSQHVLWQRMLLRYRQLNFDNESQIRCRQLNFDSES</sequence>
<evidence type="ECO:0000313" key="2">
    <source>
        <dbReference type="Proteomes" id="UP001164929"/>
    </source>
</evidence>
<dbReference type="Proteomes" id="UP001164929">
    <property type="component" value="Chromosome 17"/>
</dbReference>
<dbReference type="PANTHER" id="PTHR48475">
    <property type="entry name" value="RIBONUCLEASE H"/>
    <property type="match status" value="1"/>
</dbReference>
<accession>A0AAD6LF81</accession>
<organism evidence="1 2">
    <name type="scientific">Populus alba x Populus x berolinensis</name>
    <dbReference type="NCBI Taxonomy" id="444605"/>
    <lineage>
        <taxon>Eukaryota</taxon>
        <taxon>Viridiplantae</taxon>
        <taxon>Streptophyta</taxon>
        <taxon>Embryophyta</taxon>
        <taxon>Tracheophyta</taxon>
        <taxon>Spermatophyta</taxon>
        <taxon>Magnoliopsida</taxon>
        <taxon>eudicotyledons</taxon>
        <taxon>Gunneridae</taxon>
        <taxon>Pentapetalae</taxon>
        <taxon>rosids</taxon>
        <taxon>fabids</taxon>
        <taxon>Malpighiales</taxon>
        <taxon>Salicaceae</taxon>
        <taxon>Saliceae</taxon>
        <taxon>Populus</taxon>
    </lineage>
</organism>
<dbReference type="AlphaFoldDB" id="A0AAD6LF81"/>